<protein>
    <recommendedName>
        <fullName evidence="6">SP-RING-type domain-containing protein</fullName>
    </recommendedName>
</protein>
<feature type="region of interest" description="Disordered" evidence="5">
    <location>
        <begin position="416"/>
        <end position="438"/>
    </location>
</feature>
<feature type="compositionally biased region" description="Polar residues" evidence="5">
    <location>
        <begin position="649"/>
        <end position="661"/>
    </location>
</feature>
<evidence type="ECO:0000256" key="1">
    <source>
        <dbReference type="ARBA" id="ARBA00022723"/>
    </source>
</evidence>
<keyword evidence="2 4" id="KW-0863">Zinc-finger</keyword>
<organism evidence="7 8">
    <name type="scientific">Coptis chinensis</name>
    <dbReference type="NCBI Taxonomy" id="261450"/>
    <lineage>
        <taxon>Eukaryota</taxon>
        <taxon>Viridiplantae</taxon>
        <taxon>Streptophyta</taxon>
        <taxon>Embryophyta</taxon>
        <taxon>Tracheophyta</taxon>
        <taxon>Spermatophyta</taxon>
        <taxon>Magnoliopsida</taxon>
        <taxon>Ranunculales</taxon>
        <taxon>Ranunculaceae</taxon>
        <taxon>Coptidoideae</taxon>
        <taxon>Coptis</taxon>
    </lineage>
</organism>
<dbReference type="InterPro" id="IPR013083">
    <property type="entry name" value="Znf_RING/FYVE/PHD"/>
</dbReference>
<keyword evidence="3" id="KW-0862">Zinc</keyword>
<keyword evidence="1" id="KW-0479">Metal-binding</keyword>
<reference evidence="7 8" key="1">
    <citation type="submission" date="2020-10" db="EMBL/GenBank/DDBJ databases">
        <title>The Coptis chinensis genome and diversification of protoberbering-type alkaloids.</title>
        <authorList>
            <person name="Wang B."/>
            <person name="Shu S."/>
            <person name="Song C."/>
            <person name="Liu Y."/>
        </authorList>
    </citation>
    <scope>NUCLEOTIDE SEQUENCE [LARGE SCALE GENOMIC DNA]</scope>
    <source>
        <strain evidence="7">HL-2020</strain>
        <tissue evidence="7">Leaf</tissue>
    </source>
</reference>
<feature type="domain" description="SP-RING-type" evidence="6">
    <location>
        <begin position="315"/>
        <end position="398"/>
    </location>
</feature>
<gene>
    <name evidence="7" type="ORF">IFM89_039430</name>
</gene>
<dbReference type="AlphaFoldDB" id="A0A835IK43"/>
<evidence type="ECO:0000256" key="5">
    <source>
        <dbReference type="SAM" id="MobiDB-lite"/>
    </source>
</evidence>
<dbReference type="GO" id="GO:0016925">
    <property type="term" value="P:protein sumoylation"/>
    <property type="evidence" value="ECO:0007669"/>
    <property type="project" value="TreeGrafter"/>
</dbReference>
<proteinExistence type="predicted"/>
<dbReference type="Proteomes" id="UP000631114">
    <property type="component" value="Unassembled WGS sequence"/>
</dbReference>
<dbReference type="InterPro" id="IPR004181">
    <property type="entry name" value="Znf_MIZ"/>
</dbReference>
<sequence>MMTQRRAMMNGSTQMALPSVNVGQVNSLRIAAVADRLLNNVRSGIRFEPAEFFHLCISLARGIDFAIANDEIPAKSQELPSLLKMASLIFASFIYTLLVYQRKNDDYLRVAVMVLMISVKNACKNGWFVVQDADELLTLANEIGRSFCNPADINIEPSSLPHIISNVMSRFFPRMKIGNVLASLEVKPGFGAFVVDFHILKKASTAEEKIRLFVVQTDSISTSACLISPPKVKYGTVFLRCSEIICEGSTRNFIYICLYVPFSFQDTGPQLPTNVTAMLKYGTNLLQAIGQFNGHYIIAMAFMSTILTTDVPVLQDYVQPVTAAPESGKQFLLYSFTRMKTPVKGQLCKHHQCFDFENYIEINSRRPSWRCPHCNQSVCYMDLRIDQYMVKVLREVAGNVIDVIVSADGSWRPVMESTGQTNVQSDSTLGHDGSEQCESTRLSNTITNVVDLTVEGAEENDVNNTYETEDRKPLKDVLPGSSVAMVPLASDIMNTSEITPNHFPPIEDDFWSGISFTRSSTFNGSAAPTVSESPATNCMRTPLVGDPVSLPLNREVVDVRGARDTTSLVHQTQFLSPGNIQLQHSQEYCDSRQWLRNVSRTPVAVQALPAQSQVPATHIRARPNFISISGAYQTPGLPPTDVSGESERQQQFPQSRLNSPSAPDIGSYSVPQNWDHQGRPYVPSPLQQVVGLPATSQVPGSYRGSSGLPPPAAVQTSSHYHPLQVQQGGPLGAGGQEVGGASNLHNRLRAAANRSVQVARSPPAVPVQLQAPGSSFPMIVDGHRGINTAHVARSNVLNELPSDQNWRPAGRMRGALSGQAYSAALSQYMVQPTQSVQAASPPPHTAPPYSVSQQLQILISNNINSHGPSQQAQTRTGGAAAGQGHHP</sequence>
<comment type="caution">
    <text evidence="7">The sequence shown here is derived from an EMBL/GenBank/DDBJ whole genome shotgun (WGS) entry which is preliminary data.</text>
</comment>
<evidence type="ECO:0000256" key="2">
    <source>
        <dbReference type="ARBA" id="ARBA00022771"/>
    </source>
</evidence>
<evidence type="ECO:0000259" key="6">
    <source>
        <dbReference type="PROSITE" id="PS51044"/>
    </source>
</evidence>
<name>A0A835IK43_9MAGN</name>
<dbReference type="CDD" id="cd16650">
    <property type="entry name" value="SP-RING_PIAS-like"/>
    <property type="match status" value="1"/>
</dbReference>
<feature type="region of interest" description="Disordered" evidence="5">
    <location>
        <begin position="696"/>
        <end position="718"/>
    </location>
</feature>
<dbReference type="Gene3D" id="3.30.40.10">
    <property type="entry name" value="Zinc/RING finger domain, C3HC4 (zinc finger)"/>
    <property type="match status" value="1"/>
</dbReference>
<accession>A0A835IK43</accession>
<dbReference type="PANTHER" id="PTHR10782">
    <property type="entry name" value="ZINC FINGER MIZ DOMAIN-CONTAINING PROTEIN"/>
    <property type="match status" value="1"/>
</dbReference>
<dbReference type="PANTHER" id="PTHR10782:SF4">
    <property type="entry name" value="TONALLI, ISOFORM E"/>
    <property type="match status" value="1"/>
</dbReference>
<feature type="compositionally biased region" description="Polar residues" evidence="5">
    <location>
        <begin position="417"/>
        <end position="428"/>
    </location>
</feature>
<evidence type="ECO:0000256" key="3">
    <source>
        <dbReference type="ARBA" id="ARBA00022833"/>
    </source>
</evidence>
<evidence type="ECO:0000313" key="8">
    <source>
        <dbReference type="Proteomes" id="UP000631114"/>
    </source>
</evidence>
<feature type="compositionally biased region" description="Low complexity" evidence="5">
    <location>
        <begin position="870"/>
        <end position="887"/>
    </location>
</feature>
<dbReference type="GO" id="GO:0008270">
    <property type="term" value="F:zinc ion binding"/>
    <property type="evidence" value="ECO:0007669"/>
    <property type="project" value="UniProtKB-KW"/>
</dbReference>
<feature type="region of interest" description="Disordered" evidence="5">
    <location>
        <begin position="630"/>
        <end position="677"/>
    </location>
</feature>
<keyword evidence="8" id="KW-1185">Reference proteome</keyword>
<dbReference type="OrthoDB" id="10263264at2759"/>
<evidence type="ECO:0000313" key="7">
    <source>
        <dbReference type="EMBL" id="KAF9618033.1"/>
    </source>
</evidence>
<feature type="region of interest" description="Disordered" evidence="5">
    <location>
        <begin position="863"/>
        <end position="887"/>
    </location>
</feature>
<dbReference type="GO" id="GO:0061665">
    <property type="term" value="F:SUMO ligase activity"/>
    <property type="evidence" value="ECO:0007669"/>
    <property type="project" value="TreeGrafter"/>
</dbReference>
<evidence type="ECO:0000256" key="4">
    <source>
        <dbReference type="PROSITE-ProRule" id="PRU00452"/>
    </source>
</evidence>
<dbReference type="PROSITE" id="PS51044">
    <property type="entry name" value="ZF_SP_RING"/>
    <property type="match status" value="1"/>
</dbReference>
<dbReference type="Pfam" id="PF02891">
    <property type="entry name" value="zf-MIZ"/>
    <property type="match status" value="1"/>
</dbReference>
<dbReference type="EMBL" id="JADFTS010000003">
    <property type="protein sequence ID" value="KAF9618033.1"/>
    <property type="molecule type" value="Genomic_DNA"/>
</dbReference>
<dbReference type="GO" id="GO:0000785">
    <property type="term" value="C:chromatin"/>
    <property type="evidence" value="ECO:0007669"/>
    <property type="project" value="TreeGrafter"/>
</dbReference>